<dbReference type="OrthoDB" id="9803739at2"/>
<dbReference type="EMBL" id="MCHY01000008">
    <property type="protein sequence ID" value="RKD24586.1"/>
    <property type="molecule type" value="Genomic_DNA"/>
</dbReference>
<proteinExistence type="inferred from homology"/>
<dbReference type="SUPFAM" id="SSF53681">
    <property type="entry name" value="Aspartate/glutamate racemase"/>
    <property type="match status" value="2"/>
</dbReference>
<dbReference type="Proteomes" id="UP000284219">
    <property type="component" value="Unassembled WGS sequence"/>
</dbReference>
<dbReference type="PANTHER" id="PTHR21198:SF7">
    <property type="entry name" value="ASPARTATE-GLUTAMATE RACEMASE FAMILY"/>
    <property type="match status" value="1"/>
</dbReference>
<dbReference type="Gene3D" id="3.40.50.1860">
    <property type="match status" value="2"/>
</dbReference>
<dbReference type="RefSeq" id="WP_120189880.1">
    <property type="nucleotide sequence ID" value="NZ_MCHY01000008.1"/>
</dbReference>
<reference evidence="3 4" key="1">
    <citation type="submission" date="2016-08" db="EMBL/GenBank/DDBJ databases">
        <title>Novel Firmicute Genomes.</title>
        <authorList>
            <person name="Poppleton D.I."/>
            <person name="Gribaldo S."/>
        </authorList>
    </citation>
    <scope>NUCLEOTIDE SEQUENCE [LARGE SCALE GENOMIC DNA]</scope>
    <source>
        <strain evidence="3 4">RAOx-1</strain>
    </source>
</reference>
<keyword evidence="2" id="KW-0413">Isomerase</keyword>
<evidence type="ECO:0000313" key="3">
    <source>
        <dbReference type="EMBL" id="RKD24586.1"/>
    </source>
</evidence>
<protein>
    <recommendedName>
        <fullName evidence="5">Aspartate racemase</fullName>
    </recommendedName>
</protein>
<gene>
    <name evidence="3" type="ORF">BEP19_09420</name>
</gene>
<dbReference type="AlphaFoldDB" id="A0A419SKX7"/>
<evidence type="ECO:0008006" key="5">
    <source>
        <dbReference type="Google" id="ProtNLM"/>
    </source>
</evidence>
<sequence>MGKIIGIIGGMGPLATVDIFEKIVKMTPAATDQEHHRMMIYNNPKIPSRMEAGLGHGVSPLAELIDTARRLERAGADFLIMPCHTAHIWLNQIRREVRIPIISIVETTVSAIEQEHDPRLGQILLLSSQATIRHGLYQEAFQERNMSIQLPTVEDQQFIEVVIQQVKASAIDHALINKLNSRLQFYFARGTRALLGGCTEIPLLFPLLQVQMKKWDPTLMLAQRAIELAKEKDGGEAS</sequence>
<dbReference type="PANTHER" id="PTHR21198">
    <property type="entry name" value="GLUTAMATE RACEMASE"/>
    <property type="match status" value="1"/>
</dbReference>
<keyword evidence="4" id="KW-1185">Reference proteome</keyword>
<dbReference type="NCBIfam" id="TIGR00035">
    <property type="entry name" value="asp_race"/>
    <property type="match status" value="1"/>
</dbReference>
<dbReference type="GO" id="GO:0047661">
    <property type="term" value="F:amino-acid racemase activity"/>
    <property type="evidence" value="ECO:0007669"/>
    <property type="project" value="InterPro"/>
</dbReference>
<name>A0A419SKX7_9BACL</name>
<evidence type="ECO:0000313" key="4">
    <source>
        <dbReference type="Proteomes" id="UP000284219"/>
    </source>
</evidence>
<comment type="caution">
    <text evidence="3">The sequence shown here is derived from an EMBL/GenBank/DDBJ whole genome shotgun (WGS) entry which is preliminary data.</text>
</comment>
<evidence type="ECO:0000256" key="1">
    <source>
        <dbReference type="ARBA" id="ARBA00007847"/>
    </source>
</evidence>
<comment type="similarity">
    <text evidence="1">Belongs to the aspartate/glutamate racemases family.</text>
</comment>
<dbReference type="InterPro" id="IPR015942">
    <property type="entry name" value="Asp/Glu/hydantoin_racemase"/>
</dbReference>
<organism evidence="3 4">
    <name type="scientific">Ammoniphilus oxalaticus</name>
    <dbReference type="NCBI Taxonomy" id="66863"/>
    <lineage>
        <taxon>Bacteria</taxon>
        <taxon>Bacillati</taxon>
        <taxon>Bacillota</taxon>
        <taxon>Bacilli</taxon>
        <taxon>Bacillales</taxon>
        <taxon>Paenibacillaceae</taxon>
        <taxon>Aneurinibacillus group</taxon>
        <taxon>Ammoniphilus</taxon>
    </lineage>
</organism>
<evidence type="ECO:0000256" key="2">
    <source>
        <dbReference type="ARBA" id="ARBA00023235"/>
    </source>
</evidence>
<dbReference type="InterPro" id="IPR001920">
    <property type="entry name" value="Asp/Glu_race"/>
</dbReference>
<accession>A0A419SKX7</accession>
<dbReference type="Pfam" id="PF01177">
    <property type="entry name" value="Asp_Glu_race"/>
    <property type="match status" value="1"/>
</dbReference>
<dbReference type="InterPro" id="IPR004380">
    <property type="entry name" value="Asp_race"/>
</dbReference>